<dbReference type="GeneID" id="66081881"/>
<dbReference type="Proteomes" id="UP001049176">
    <property type="component" value="Chromosome 8"/>
</dbReference>
<dbReference type="OrthoDB" id="10568601at2759"/>
<feature type="region of interest" description="Disordered" evidence="1">
    <location>
        <begin position="67"/>
        <end position="122"/>
    </location>
</feature>
<name>A0A9P7RSV7_9AGAR</name>
<evidence type="ECO:0000256" key="1">
    <source>
        <dbReference type="SAM" id="MobiDB-lite"/>
    </source>
</evidence>
<comment type="caution">
    <text evidence="3">The sequence shown here is derived from an EMBL/GenBank/DDBJ whole genome shotgun (WGS) entry which is preliminary data.</text>
</comment>
<evidence type="ECO:0000256" key="2">
    <source>
        <dbReference type="SAM" id="Phobius"/>
    </source>
</evidence>
<keyword evidence="2" id="KW-0812">Transmembrane</keyword>
<dbReference type="RefSeq" id="XP_043005323.1">
    <property type="nucleotide sequence ID" value="XM_043157953.1"/>
</dbReference>
<proteinExistence type="predicted"/>
<accession>A0A9P7RSV7</accession>
<evidence type="ECO:0000313" key="3">
    <source>
        <dbReference type="EMBL" id="KAG7088852.1"/>
    </source>
</evidence>
<feature type="compositionally biased region" description="Low complexity" evidence="1">
    <location>
        <begin position="112"/>
        <end position="122"/>
    </location>
</feature>
<feature type="region of interest" description="Disordered" evidence="1">
    <location>
        <begin position="1"/>
        <end position="26"/>
    </location>
</feature>
<evidence type="ECO:0000313" key="4">
    <source>
        <dbReference type="Proteomes" id="UP001049176"/>
    </source>
</evidence>
<feature type="compositionally biased region" description="Polar residues" evidence="1">
    <location>
        <begin position="80"/>
        <end position="92"/>
    </location>
</feature>
<feature type="compositionally biased region" description="Basic and acidic residues" evidence="1">
    <location>
        <begin position="10"/>
        <end position="25"/>
    </location>
</feature>
<dbReference type="EMBL" id="CM032188">
    <property type="protein sequence ID" value="KAG7088852.1"/>
    <property type="molecule type" value="Genomic_DNA"/>
</dbReference>
<gene>
    <name evidence="3" type="ORF">E1B28_012806</name>
</gene>
<dbReference type="AlphaFoldDB" id="A0A9P7RSV7"/>
<keyword evidence="2" id="KW-0472">Membrane</keyword>
<protein>
    <submittedName>
        <fullName evidence="3">Uncharacterized protein</fullName>
    </submittedName>
</protein>
<reference evidence="3" key="1">
    <citation type="journal article" date="2021" name="Genome Biol. Evol.">
        <title>The assembled and annotated genome of the fairy-ring fungus Marasmius oreades.</title>
        <authorList>
            <person name="Hiltunen M."/>
            <person name="Ament-Velasquez S.L."/>
            <person name="Johannesson H."/>
        </authorList>
    </citation>
    <scope>NUCLEOTIDE SEQUENCE</scope>
    <source>
        <strain evidence="3">03SP1</strain>
    </source>
</reference>
<sequence>MITSPNKSDVNSREVIPPKDDDGKEVSQPVKATIAFALVIFILFLVALYLFRKSELVKKIMSFLPCRGSGDRDSEPPATPMTSFNFSTQTEANKLAVPPPDPAYSKSRHARSLSSSSSITIL</sequence>
<keyword evidence="2" id="KW-1133">Transmembrane helix</keyword>
<organism evidence="3 4">
    <name type="scientific">Marasmius oreades</name>
    <name type="common">fairy-ring Marasmius</name>
    <dbReference type="NCBI Taxonomy" id="181124"/>
    <lineage>
        <taxon>Eukaryota</taxon>
        <taxon>Fungi</taxon>
        <taxon>Dikarya</taxon>
        <taxon>Basidiomycota</taxon>
        <taxon>Agaricomycotina</taxon>
        <taxon>Agaricomycetes</taxon>
        <taxon>Agaricomycetidae</taxon>
        <taxon>Agaricales</taxon>
        <taxon>Marasmiineae</taxon>
        <taxon>Marasmiaceae</taxon>
        <taxon>Marasmius</taxon>
    </lineage>
</organism>
<dbReference type="KEGG" id="more:E1B28_012806"/>
<keyword evidence="4" id="KW-1185">Reference proteome</keyword>
<feature type="transmembrane region" description="Helical" evidence="2">
    <location>
        <begin position="32"/>
        <end position="51"/>
    </location>
</feature>